<accession>A0A0L7L273</accession>
<dbReference type="EMBL" id="JTDY01003438">
    <property type="protein sequence ID" value="KOB69557.1"/>
    <property type="molecule type" value="Genomic_DNA"/>
</dbReference>
<protein>
    <submittedName>
        <fullName evidence="1">Odorant receptor</fullName>
    </submittedName>
</protein>
<gene>
    <name evidence="1" type="ORF">OBRU01_10955</name>
</gene>
<comment type="caution">
    <text evidence="1">The sequence shown here is derived from an EMBL/GenBank/DDBJ whole genome shotgun (WGS) entry which is preliminary data.</text>
</comment>
<proteinExistence type="predicted"/>
<evidence type="ECO:0000313" key="1">
    <source>
        <dbReference type="EMBL" id="KOB69557.1"/>
    </source>
</evidence>
<dbReference type="AlphaFoldDB" id="A0A0L7L273"/>
<keyword evidence="2" id="KW-1185">Reference proteome</keyword>
<name>A0A0L7L273_OPEBR</name>
<sequence>MSLQFSMRSPYSAGGSVQPHLRVLRAVGFCRLARNGVPGIPTPLRHRLHGAYHVFAQCVTVTFVLQQLVYAYQEMDDMDKLSNVLFVLLCHTTCIAKQLVFHLDAARLDELIASLDGASLLQATGYVRLTAPPVSVIEPLFNPQDEASSAALRVSSQRAARLLRGFLGCSVSTCVLWSFLGAGSRLRGLPVELPFWTGFHYDHPLT</sequence>
<evidence type="ECO:0000313" key="2">
    <source>
        <dbReference type="Proteomes" id="UP000037510"/>
    </source>
</evidence>
<dbReference type="Proteomes" id="UP000037510">
    <property type="component" value="Unassembled WGS sequence"/>
</dbReference>
<organism evidence="1 2">
    <name type="scientific">Operophtera brumata</name>
    <name type="common">Winter moth</name>
    <name type="synonym">Phalaena brumata</name>
    <dbReference type="NCBI Taxonomy" id="104452"/>
    <lineage>
        <taxon>Eukaryota</taxon>
        <taxon>Metazoa</taxon>
        <taxon>Ecdysozoa</taxon>
        <taxon>Arthropoda</taxon>
        <taxon>Hexapoda</taxon>
        <taxon>Insecta</taxon>
        <taxon>Pterygota</taxon>
        <taxon>Neoptera</taxon>
        <taxon>Endopterygota</taxon>
        <taxon>Lepidoptera</taxon>
        <taxon>Glossata</taxon>
        <taxon>Ditrysia</taxon>
        <taxon>Geometroidea</taxon>
        <taxon>Geometridae</taxon>
        <taxon>Larentiinae</taxon>
        <taxon>Operophtera</taxon>
    </lineage>
</organism>
<reference evidence="1 2" key="1">
    <citation type="journal article" date="2015" name="Genome Biol. Evol.">
        <title>The genome of winter moth (Operophtera brumata) provides a genomic perspective on sexual dimorphism and phenology.</title>
        <authorList>
            <person name="Derks M.F."/>
            <person name="Smit S."/>
            <person name="Salis L."/>
            <person name="Schijlen E."/>
            <person name="Bossers A."/>
            <person name="Mateman C."/>
            <person name="Pijl A.S."/>
            <person name="de Ridder D."/>
            <person name="Groenen M.A."/>
            <person name="Visser M.E."/>
            <person name="Megens H.J."/>
        </authorList>
    </citation>
    <scope>NUCLEOTIDE SEQUENCE [LARGE SCALE GENOMIC DNA]</scope>
    <source>
        <strain evidence="1">WM2013NL</strain>
        <tissue evidence="1">Head and thorax</tissue>
    </source>
</reference>
<keyword evidence="1" id="KW-0675">Receptor</keyword>